<accession>A0A286G4J3</accession>
<evidence type="ECO:0000313" key="3">
    <source>
        <dbReference type="Proteomes" id="UP000219452"/>
    </source>
</evidence>
<dbReference type="Gene3D" id="3.10.450.40">
    <property type="match status" value="1"/>
</dbReference>
<gene>
    <name evidence="2" type="ORF">SAMN06269250_3288</name>
</gene>
<reference evidence="3" key="1">
    <citation type="submission" date="2017-09" db="EMBL/GenBank/DDBJ databases">
        <authorList>
            <person name="Varghese N."/>
            <person name="Submissions S."/>
        </authorList>
    </citation>
    <scope>NUCLEOTIDE SEQUENCE [LARGE SCALE GENOMIC DNA]</scope>
    <source>
        <strain evidence="3">DSM 29961</strain>
    </source>
</reference>
<dbReference type="Proteomes" id="UP000219452">
    <property type="component" value="Unassembled WGS sequence"/>
</dbReference>
<dbReference type="AlphaFoldDB" id="A0A286G4J3"/>
<dbReference type="OrthoDB" id="1161413at2"/>
<evidence type="ECO:0000313" key="2">
    <source>
        <dbReference type="EMBL" id="SOD90069.1"/>
    </source>
</evidence>
<name>A0A286G4J3_9BACT</name>
<evidence type="ECO:0000259" key="1">
    <source>
        <dbReference type="Pfam" id="PF04965"/>
    </source>
</evidence>
<feature type="domain" description="IraD/Gp25-like" evidence="1">
    <location>
        <begin position="29"/>
        <end position="126"/>
    </location>
</feature>
<organism evidence="2 3">
    <name type="scientific">Spirosoma fluviale</name>
    <dbReference type="NCBI Taxonomy" id="1597977"/>
    <lineage>
        <taxon>Bacteria</taxon>
        <taxon>Pseudomonadati</taxon>
        <taxon>Bacteroidota</taxon>
        <taxon>Cytophagia</taxon>
        <taxon>Cytophagales</taxon>
        <taxon>Cytophagaceae</taxon>
        <taxon>Spirosoma</taxon>
    </lineage>
</organism>
<dbReference type="InterPro" id="IPR007048">
    <property type="entry name" value="IraD/Gp25-like"/>
</dbReference>
<keyword evidence="3" id="KW-1185">Reference proteome</keyword>
<dbReference type="Pfam" id="PF04965">
    <property type="entry name" value="GPW_gp25"/>
    <property type="match status" value="1"/>
</dbReference>
<proteinExistence type="predicted"/>
<sequence>MNQVFYRHPIRFGSIMAGQEMPTCGVGTSIAQMLYLLLHTQYGELRSDRSFGCKIWDFDYDSTVRSSYWIDQLCESLETAIQRHERRLKKPQVSVQFQPVVHRLDGLPQDYQQLATVTISAILQETEEPFRFTTQLHLSHLSTR</sequence>
<dbReference type="EMBL" id="OCNH01000002">
    <property type="protein sequence ID" value="SOD90069.1"/>
    <property type="molecule type" value="Genomic_DNA"/>
</dbReference>
<dbReference type="SUPFAM" id="SSF160719">
    <property type="entry name" value="gpW/gp25-like"/>
    <property type="match status" value="1"/>
</dbReference>
<dbReference type="RefSeq" id="WP_097126842.1">
    <property type="nucleotide sequence ID" value="NZ_OCNH01000002.1"/>
</dbReference>
<protein>
    <submittedName>
        <fullName evidence="2">Gene 25-like lysozyme</fullName>
    </submittedName>
</protein>